<proteinExistence type="predicted"/>
<organism evidence="1 2">
    <name type="scientific">Auriscalpium vulgare</name>
    <dbReference type="NCBI Taxonomy" id="40419"/>
    <lineage>
        <taxon>Eukaryota</taxon>
        <taxon>Fungi</taxon>
        <taxon>Dikarya</taxon>
        <taxon>Basidiomycota</taxon>
        <taxon>Agaricomycotina</taxon>
        <taxon>Agaricomycetes</taxon>
        <taxon>Russulales</taxon>
        <taxon>Auriscalpiaceae</taxon>
        <taxon>Auriscalpium</taxon>
    </lineage>
</organism>
<dbReference type="Proteomes" id="UP000814033">
    <property type="component" value="Unassembled WGS sequence"/>
</dbReference>
<reference evidence="1" key="1">
    <citation type="submission" date="2021-02" db="EMBL/GenBank/DDBJ databases">
        <authorList>
            <consortium name="DOE Joint Genome Institute"/>
            <person name="Ahrendt S."/>
            <person name="Looney B.P."/>
            <person name="Miyauchi S."/>
            <person name="Morin E."/>
            <person name="Drula E."/>
            <person name="Courty P.E."/>
            <person name="Chicoki N."/>
            <person name="Fauchery L."/>
            <person name="Kohler A."/>
            <person name="Kuo A."/>
            <person name="Labutti K."/>
            <person name="Pangilinan J."/>
            <person name="Lipzen A."/>
            <person name="Riley R."/>
            <person name="Andreopoulos W."/>
            <person name="He G."/>
            <person name="Johnson J."/>
            <person name="Barry K.W."/>
            <person name="Grigoriev I.V."/>
            <person name="Nagy L."/>
            <person name="Hibbett D."/>
            <person name="Henrissat B."/>
            <person name="Matheny P.B."/>
            <person name="Labbe J."/>
            <person name="Martin F."/>
        </authorList>
    </citation>
    <scope>NUCLEOTIDE SEQUENCE</scope>
    <source>
        <strain evidence="1">FP105234-sp</strain>
    </source>
</reference>
<evidence type="ECO:0000313" key="1">
    <source>
        <dbReference type="EMBL" id="KAI0039503.1"/>
    </source>
</evidence>
<protein>
    <submittedName>
        <fullName evidence="1">Ribosomal protein S5 domain 2-like protein</fullName>
    </submittedName>
</protein>
<accession>A0ACB8R7G3</accession>
<dbReference type="EMBL" id="MU276297">
    <property type="protein sequence ID" value="KAI0039503.1"/>
    <property type="molecule type" value="Genomic_DNA"/>
</dbReference>
<gene>
    <name evidence="1" type="ORF">FA95DRAFT_1504100</name>
</gene>
<keyword evidence="2" id="KW-1185">Reference proteome</keyword>
<name>A0ACB8R7G3_9AGAM</name>
<sequence>MSSLDTYVSRRQPLPEPLATSAEIVDRESRFVGYIFRASTPEQARAAHAHLRRVTHAKQPASHEIAAWRCMVLKQGKTGLAGEDDFVVVEGSDDDGESWAGGRVLKVMQKEAVMDAVVIVSRWYGGIMLGPIRFTHMEDCAREVCRSVHIQDELEDYLTSLSTLDDILSTLRAEFGRLKEPDTAALVTQSRPTRSAQDYSALRKDLDVAKAKRLVTARENAIKSVKSLISKAKDKPDAVPR</sequence>
<comment type="caution">
    <text evidence="1">The sequence shown here is derived from an EMBL/GenBank/DDBJ whole genome shotgun (WGS) entry which is preliminary data.</text>
</comment>
<reference evidence="1" key="2">
    <citation type="journal article" date="2022" name="New Phytol.">
        <title>Evolutionary transition to the ectomycorrhizal habit in the genomes of a hyperdiverse lineage of mushroom-forming fungi.</title>
        <authorList>
            <person name="Looney B."/>
            <person name="Miyauchi S."/>
            <person name="Morin E."/>
            <person name="Drula E."/>
            <person name="Courty P.E."/>
            <person name="Kohler A."/>
            <person name="Kuo A."/>
            <person name="LaButti K."/>
            <person name="Pangilinan J."/>
            <person name="Lipzen A."/>
            <person name="Riley R."/>
            <person name="Andreopoulos W."/>
            <person name="He G."/>
            <person name="Johnson J."/>
            <person name="Nolan M."/>
            <person name="Tritt A."/>
            <person name="Barry K.W."/>
            <person name="Grigoriev I.V."/>
            <person name="Nagy L.G."/>
            <person name="Hibbett D."/>
            <person name="Henrissat B."/>
            <person name="Matheny P.B."/>
            <person name="Labbe J."/>
            <person name="Martin F.M."/>
        </authorList>
    </citation>
    <scope>NUCLEOTIDE SEQUENCE</scope>
    <source>
        <strain evidence="1">FP105234-sp</strain>
    </source>
</reference>
<evidence type="ECO:0000313" key="2">
    <source>
        <dbReference type="Proteomes" id="UP000814033"/>
    </source>
</evidence>